<dbReference type="AlphaFoldDB" id="A0A699T7C9"/>
<proteinExistence type="predicted"/>
<accession>A0A699T7C9</accession>
<sequence>MASNYTFDPVLDKAILFVDCDPILEILWSVMILKRLSISVPLERDLKADDILLTKAGTMIGGASDGMKVR</sequence>
<protein>
    <submittedName>
        <fullName evidence="1">Uncharacterized protein</fullName>
    </submittedName>
</protein>
<dbReference type="EMBL" id="BKCJ011217491">
    <property type="protein sequence ID" value="GFD05309.1"/>
    <property type="molecule type" value="Genomic_DNA"/>
</dbReference>
<organism evidence="1">
    <name type="scientific">Tanacetum cinerariifolium</name>
    <name type="common">Dalmatian daisy</name>
    <name type="synonym">Chrysanthemum cinerariifolium</name>
    <dbReference type="NCBI Taxonomy" id="118510"/>
    <lineage>
        <taxon>Eukaryota</taxon>
        <taxon>Viridiplantae</taxon>
        <taxon>Streptophyta</taxon>
        <taxon>Embryophyta</taxon>
        <taxon>Tracheophyta</taxon>
        <taxon>Spermatophyta</taxon>
        <taxon>Magnoliopsida</taxon>
        <taxon>eudicotyledons</taxon>
        <taxon>Gunneridae</taxon>
        <taxon>Pentapetalae</taxon>
        <taxon>asterids</taxon>
        <taxon>campanulids</taxon>
        <taxon>Asterales</taxon>
        <taxon>Asteraceae</taxon>
        <taxon>Asteroideae</taxon>
        <taxon>Anthemideae</taxon>
        <taxon>Anthemidinae</taxon>
        <taxon>Tanacetum</taxon>
    </lineage>
</organism>
<comment type="caution">
    <text evidence="1">The sequence shown here is derived from an EMBL/GenBank/DDBJ whole genome shotgun (WGS) entry which is preliminary data.</text>
</comment>
<gene>
    <name evidence="1" type="ORF">Tci_877278</name>
</gene>
<name>A0A699T7C9_TANCI</name>
<evidence type="ECO:0000313" key="1">
    <source>
        <dbReference type="EMBL" id="GFD05309.1"/>
    </source>
</evidence>
<reference evidence="1" key="1">
    <citation type="journal article" date="2019" name="Sci. Rep.">
        <title>Draft genome of Tanacetum cinerariifolium, the natural source of mosquito coil.</title>
        <authorList>
            <person name="Yamashiro T."/>
            <person name="Shiraishi A."/>
            <person name="Satake H."/>
            <person name="Nakayama K."/>
        </authorList>
    </citation>
    <scope>NUCLEOTIDE SEQUENCE</scope>
</reference>